<comment type="subcellular location">
    <subcellularLocation>
        <location evidence="1">Mitochondrion inner membrane</location>
    </subcellularLocation>
</comment>
<evidence type="ECO:0000256" key="9">
    <source>
        <dbReference type="SAM" id="MobiDB-lite"/>
    </source>
</evidence>
<dbReference type="OMA" id="ERQNDVE"/>
<feature type="compositionally biased region" description="Low complexity" evidence="9">
    <location>
        <begin position="351"/>
        <end position="371"/>
    </location>
</feature>
<keyword evidence="5" id="KW-1133">Transmembrane helix</keyword>
<evidence type="ECO:0000256" key="8">
    <source>
        <dbReference type="SAM" id="Coils"/>
    </source>
</evidence>
<feature type="compositionally biased region" description="Acidic residues" evidence="9">
    <location>
        <begin position="432"/>
        <end position="449"/>
    </location>
</feature>
<evidence type="ECO:0000256" key="5">
    <source>
        <dbReference type="ARBA" id="ARBA00022989"/>
    </source>
</evidence>
<proteinExistence type="inferred from homology"/>
<feature type="compositionally biased region" description="Low complexity" evidence="9">
    <location>
        <begin position="380"/>
        <end position="396"/>
    </location>
</feature>
<evidence type="ECO:0000313" key="10">
    <source>
        <dbReference type="EMBL" id="GAQ89013.1"/>
    </source>
</evidence>
<feature type="compositionally biased region" description="Basic and acidic residues" evidence="9">
    <location>
        <begin position="450"/>
        <end position="465"/>
    </location>
</feature>
<keyword evidence="7" id="KW-0472">Membrane</keyword>
<keyword evidence="3" id="KW-0812">Transmembrane</keyword>
<dbReference type="GO" id="GO:0061617">
    <property type="term" value="C:MICOS complex"/>
    <property type="evidence" value="ECO:0000318"/>
    <property type="project" value="GO_Central"/>
</dbReference>
<dbReference type="Proteomes" id="UP000054558">
    <property type="component" value="Unassembled WGS sequence"/>
</dbReference>
<feature type="compositionally biased region" description="Low complexity" evidence="9">
    <location>
        <begin position="334"/>
        <end position="344"/>
    </location>
</feature>
<keyword evidence="11" id="KW-1185">Reference proteome</keyword>
<dbReference type="STRING" id="105231.A0A1Y1IEI0"/>
<protein>
    <recommendedName>
        <fullName evidence="12">MICOS complex subunit MIC60</fullName>
    </recommendedName>
</protein>
<feature type="region of interest" description="Disordered" evidence="9">
    <location>
        <begin position="218"/>
        <end position="266"/>
    </location>
</feature>
<dbReference type="InterPro" id="IPR019133">
    <property type="entry name" value="MIC60"/>
</dbReference>
<feature type="coiled-coil region" evidence="8">
    <location>
        <begin position="675"/>
        <end position="735"/>
    </location>
</feature>
<feature type="compositionally biased region" description="Basic residues" evidence="9">
    <location>
        <begin position="475"/>
        <end position="484"/>
    </location>
</feature>
<evidence type="ECO:0000256" key="6">
    <source>
        <dbReference type="ARBA" id="ARBA00023128"/>
    </source>
</evidence>
<keyword evidence="4" id="KW-0999">Mitochondrion inner membrane</keyword>
<feature type="region of interest" description="Disordered" evidence="9">
    <location>
        <begin position="286"/>
        <end position="319"/>
    </location>
</feature>
<feature type="compositionally biased region" description="Basic and acidic residues" evidence="9">
    <location>
        <begin position="510"/>
        <end position="538"/>
    </location>
</feature>
<feature type="region of interest" description="Disordered" evidence="9">
    <location>
        <begin position="334"/>
        <end position="555"/>
    </location>
</feature>
<evidence type="ECO:0000256" key="4">
    <source>
        <dbReference type="ARBA" id="ARBA00022792"/>
    </source>
</evidence>
<sequence length="931" mass="96501">MSLLPRLLLARHLSRRAIQTQLQACIEGTTSVSSESFAIAIAEGPALANKPFTTSSFPNLKNNSNKHTARPPSAKPHVHSATANASAASGGLAAGQKVVVGTAGSSATPAPSPTVETPAADISKVNVPVHDTGAAQAAPIFGAQGSPTTKGLNSPPGTGGVGAVSGAGGPSAAPSGGGEGAGTILLLLAALGAGGGAYYYWDDLKGYLPLGPETTPKGVATAVSPKQGGEQNGKGSQQGAADRGEADEGTRLPQKSSTSGILGGKNGTGDLAAKLSGAAKVANAQKDAEVAGESEGKEAKAEGSEQEKKQAGNQKPAEGKAPLVGAAFVGKPVAASQAASVGASEGKLDTAGEAASEAASESAEAPVSEASETLREVESGPARAGGAQGPQAPVQALLDGTAIVRKGEEQQNDVNGKEELHKKKSAEVSNEGGDEGDDEDSDVSDESERDAELHKVLQEAARREGGEEETEASKKAKQHVHNLRRAVEEVEKRTSGQSESLAPESLILENIRKTHERAETAKREAEKVAHEALRKRQEEEDEEESGPFRRPSQQELLAAKSPKLEGFEELAAGVQTLAAEADRLKRGEFGYLGAKGDVAIGALIAEAVQEAVRGQAEADSEAFQREIAELHEEHRVELADARAEALRHAQIVHKLERDLTRKKAAYRAALHDQWRRGEEKRIAALQAALRETEALIEKVRTTAAAKAALTVADERKERAEQLDELRMQVNALQDAFSSRSREAQKSHTAHKLALGAFALEDALESGQPLKEEVRLLAAAVDEGDPLVMAALTSVPAVVAETGAPTRAELQERFEALQGRAKQLVLLPPGGGGMLAHALAWAASTLKVKEPAPQNGSQPNAATSDAALARAEALLAHGELTEVAKVLESAFKGTGAETLVKKWAEEARSRAVAEQAVKVVQAQATALAASLS</sequence>
<evidence type="ECO:0000313" key="11">
    <source>
        <dbReference type="Proteomes" id="UP000054558"/>
    </source>
</evidence>
<feature type="compositionally biased region" description="Polar residues" evidence="9">
    <location>
        <begin position="57"/>
        <end position="66"/>
    </location>
</feature>
<comment type="similarity">
    <text evidence="2">Belongs to the MICOS complex subunit Mic60 family.</text>
</comment>
<reference evidence="10 11" key="1">
    <citation type="journal article" date="2014" name="Nat. Commun.">
        <title>Klebsormidium flaccidum genome reveals primary factors for plant terrestrial adaptation.</title>
        <authorList>
            <person name="Hori K."/>
            <person name="Maruyama F."/>
            <person name="Fujisawa T."/>
            <person name="Togashi T."/>
            <person name="Yamamoto N."/>
            <person name="Seo M."/>
            <person name="Sato S."/>
            <person name="Yamada T."/>
            <person name="Mori H."/>
            <person name="Tajima N."/>
            <person name="Moriyama T."/>
            <person name="Ikeuchi M."/>
            <person name="Watanabe M."/>
            <person name="Wada H."/>
            <person name="Kobayashi K."/>
            <person name="Saito M."/>
            <person name="Masuda T."/>
            <person name="Sasaki-Sekimoto Y."/>
            <person name="Mashiguchi K."/>
            <person name="Awai K."/>
            <person name="Shimojima M."/>
            <person name="Masuda S."/>
            <person name="Iwai M."/>
            <person name="Nobusawa T."/>
            <person name="Narise T."/>
            <person name="Kondo S."/>
            <person name="Saito H."/>
            <person name="Sato R."/>
            <person name="Murakawa M."/>
            <person name="Ihara Y."/>
            <person name="Oshima-Yamada Y."/>
            <person name="Ohtaka K."/>
            <person name="Satoh M."/>
            <person name="Sonobe K."/>
            <person name="Ishii M."/>
            <person name="Ohtani R."/>
            <person name="Kanamori-Sato M."/>
            <person name="Honoki R."/>
            <person name="Miyazaki D."/>
            <person name="Mochizuki H."/>
            <person name="Umetsu J."/>
            <person name="Higashi K."/>
            <person name="Shibata D."/>
            <person name="Kamiya Y."/>
            <person name="Sato N."/>
            <person name="Nakamura Y."/>
            <person name="Tabata S."/>
            <person name="Ida S."/>
            <person name="Kurokawa K."/>
            <person name="Ohta H."/>
        </authorList>
    </citation>
    <scope>NUCLEOTIDE SEQUENCE [LARGE SCALE GENOMIC DNA]</scope>
    <source>
        <strain evidence="10 11">NIES-2285</strain>
    </source>
</reference>
<gene>
    <name evidence="10" type="ORF">KFL_004790060</name>
</gene>
<dbReference type="PANTHER" id="PTHR15415">
    <property type="entry name" value="MITOFILIN"/>
    <property type="match status" value="1"/>
</dbReference>
<dbReference type="EMBL" id="DF237428">
    <property type="protein sequence ID" value="GAQ89013.1"/>
    <property type="molecule type" value="Genomic_DNA"/>
</dbReference>
<name>A0A1Y1IEI0_KLENI</name>
<feature type="compositionally biased region" description="Basic and acidic residues" evidence="9">
    <location>
        <begin position="485"/>
        <end position="494"/>
    </location>
</feature>
<feature type="region of interest" description="Disordered" evidence="9">
    <location>
        <begin position="141"/>
        <end position="176"/>
    </location>
</feature>
<feature type="region of interest" description="Disordered" evidence="9">
    <location>
        <begin position="57"/>
        <end position="87"/>
    </location>
</feature>
<organism evidence="10 11">
    <name type="scientific">Klebsormidium nitens</name>
    <name type="common">Green alga</name>
    <name type="synonym">Ulothrix nitens</name>
    <dbReference type="NCBI Taxonomy" id="105231"/>
    <lineage>
        <taxon>Eukaryota</taxon>
        <taxon>Viridiplantae</taxon>
        <taxon>Streptophyta</taxon>
        <taxon>Klebsormidiophyceae</taxon>
        <taxon>Klebsormidiales</taxon>
        <taxon>Klebsormidiaceae</taxon>
        <taxon>Klebsormidium</taxon>
    </lineage>
</organism>
<dbReference type="AlphaFoldDB" id="A0A1Y1IEI0"/>
<evidence type="ECO:0000256" key="3">
    <source>
        <dbReference type="ARBA" id="ARBA00022692"/>
    </source>
</evidence>
<dbReference type="PANTHER" id="PTHR15415:SF7">
    <property type="entry name" value="MICOS COMPLEX SUBUNIT MIC60"/>
    <property type="match status" value="1"/>
</dbReference>
<feature type="compositionally biased region" description="Basic and acidic residues" evidence="9">
    <location>
        <begin position="286"/>
        <end position="310"/>
    </location>
</feature>
<keyword evidence="6" id="KW-0496">Mitochondrion</keyword>
<evidence type="ECO:0000256" key="1">
    <source>
        <dbReference type="ARBA" id="ARBA00004273"/>
    </source>
</evidence>
<evidence type="ECO:0000256" key="2">
    <source>
        <dbReference type="ARBA" id="ARBA00010877"/>
    </source>
</evidence>
<feature type="compositionally biased region" description="Basic and acidic residues" evidence="9">
    <location>
        <begin position="405"/>
        <end position="421"/>
    </location>
</feature>
<keyword evidence="8" id="KW-0175">Coiled coil</keyword>
<evidence type="ECO:0008006" key="12">
    <source>
        <dbReference type="Google" id="ProtNLM"/>
    </source>
</evidence>
<dbReference type="GO" id="GO:0042407">
    <property type="term" value="P:cristae formation"/>
    <property type="evidence" value="ECO:0000318"/>
    <property type="project" value="GO_Central"/>
</dbReference>
<evidence type="ECO:0000256" key="7">
    <source>
        <dbReference type="ARBA" id="ARBA00023136"/>
    </source>
</evidence>
<dbReference type="OrthoDB" id="10261039at2759"/>
<dbReference type="Pfam" id="PF09731">
    <property type="entry name" value="Mitofilin"/>
    <property type="match status" value="1"/>
</dbReference>
<feature type="compositionally biased region" description="Gly residues" evidence="9">
    <location>
        <begin position="157"/>
        <end position="176"/>
    </location>
</feature>
<accession>A0A1Y1IEI0</accession>